<sequence>MIQSRIDFLVVRLVDDKEGFESRYIEYPNPFIFNLNLKISNVRQKIYAKSGKYPIFDLMMKIINIFENGRLVINCFEYFYF</sequence>
<proteinExistence type="predicted"/>
<dbReference type="EMBL" id="REGN01004925">
    <property type="protein sequence ID" value="RNA15553.1"/>
    <property type="molecule type" value="Genomic_DNA"/>
</dbReference>
<dbReference type="Proteomes" id="UP000276133">
    <property type="component" value="Unassembled WGS sequence"/>
</dbReference>
<name>A0A3M7QWA1_BRAPC</name>
<accession>A0A3M7QWA1</accession>
<comment type="caution">
    <text evidence="1">The sequence shown here is derived from an EMBL/GenBank/DDBJ whole genome shotgun (WGS) entry which is preliminary data.</text>
</comment>
<evidence type="ECO:0000313" key="2">
    <source>
        <dbReference type="Proteomes" id="UP000276133"/>
    </source>
</evidence>
<gene>
    <name evidence="1" type="ORF">BpHYR1_027028</name>
</gene>
<reference evidence="1 2" key="1">
    <citation type="journal article" date="2018" name="Sci. Rep.">
        <title>Genomic signatures of local adaptation to the degree of environmental predictability in rotifers.</title>
        <authorList>
            <person name="Franch-Gras L."/>
            <person name="Hahn C."/>
            <person name="Garcia-Roger E.M."/>
            <person name="Carmona M.J."/>
            <person name="Serra M."/>
            <person name="Gomez A."/>
        </authorList>
    </citation>
    <scope>NUCLEOTIDE SEQUENCE [LARGE SCALE GENOMIC DNA]</scope>
    <source>
        <strain evidence="1">HYR1</strain>
    </source>
</reference>
<dbReference type="AlphaFoldDB" id="A0A3M7QWA1"/>
<protein>
    <submittedName>
        <fullName evidence="1">Uncharacterized protein</fullName>
    </submittedName>
</protein>
<evidence type="ECO:0000313" key="1">
    <source>
        <dbReference type="EMBL" id="RNA15553.1"/>
    </source>
</evidence>
<keyword evidence="2" id="KW-1185">Reference proteome</keyword>
<organism evidence="1 2">
    <name type="scientific">Brachionus plicatilis</name>
    <name type="common">Marine rotifer</name>
    <name type="synonym">Brachionus muelleri</name>
    <dbReference type="NCBI Taxonomy" id="10195"/>
    <lineage>
        <taxon>Eukaryota</taxon>
        <taxon>Metazoa</taxon>
        <taxon>Spiralia</taxon>
        <taxon>Gnathifera</taxon>
        <taxon>Rotifera</taxon>
        <taxon>Eurotatoria</taxon>
        <taxon>Monogononta</taxon>
        <taxon>Pseudotrocha</taxon>
        <taxon>Ploima</taxon>
        <taxon>Brachionidae</taxon>
        <taxon>Brachionus</taxon>
    </lineage>
</organism>